<gene>
    <name evidence="2" type="ORF">SCF082_LOCUS38612</name>
</gene>
<protein>
    <recommendedName>
        <fullName evidence="4">FACT complex subunit</fullName>
    </recommendedName>
</protein>
<comment type="caution">
    <text evidence="2">The sequence shown here is derived from an EMBL/GenBank/DDBJ whole genome shotgun (WGS) entry which is preliminary data.</text>
</comment>
<feature type="compositionally biased region" description="Basic and acidic residues" evidence="1">
    <location>
        <begin position="370"/>
        <end position="388"/>
    </location>
</feature>
<keyword evidence="3" id="KW-1185">Reference proteome</keyword>
<feature type="region of interest" description="Disordered" evidence="1">
    <location>
        <begin position="74"/>
        <end position="109"/>
    </location>
</feature>
<dbReference type="Proteomes" id="UP001642464">
    <property type="component" value="Unassembled WGS sequence"/>
</dbReference>
<feature type="compositionally biased region" description="Acidic residues" evidence="1">
    <location>
        <begin position="21"/>
        <end position="37"/>
    </location>
</feature>
<organism evidence="2 3">
    <name type="scientific">Durusdinium trenchii</name>
    <dbReference type="NCBI Taxonomy" id="1381693"/>
    <lineage>
        <taxon>Eukaryota</taxon>
        <taxon>Sar</taxon>
        <taxon>Alveolata</taxon>
        <taxon>Dinophyceae</taxon>
        <taxon>Suessiales</taxon>
        <taxon>Symbiodiniaceae</taxon>
        <taxon>Durusdinium</taxon>
    </lineage>
</organism>
<evidence type="ECO:0000313" key="3">
    <source>
        <dbReference type="Proteomes" id="UP001642464"/>
    </source>
</evidence>
<feature type="compositionally biased region" description="Acidic residues" evidence="1">
    <location>
        <begin position="82"/>
        <end position="94"/>
    </location>
</feature>
<proteinExistence type="predicted"/>
<evidence type="ECO:0000313" key="2">
    <source>
        <dbReference type="EMBL" id="CAK9081043.1"/>
    </source>
</evidence>
<reference evidence="2 3" key="1">
    <citation type="submission" date="2024-02" db="EMBL/GenBank/DDBJ databases">
        <authorList>
            <person name="Chen Y."/>
            <person name="Shah S."/>
            <person name="Dougan E. K."/>
            <person name="Thang M."/>
            <person name="Chan C."/>
        </authorList>
    </citation>
    <scope>NUCLEOTIDE SEQUENCE [LARGE SCALE GENOMIC DNA]</scope>
</reference>
<feature type="region of interest" description="Disordered" evidence="1">
    <location>
        <begin position="15"/>
        <end position="43"/>
    </location>
</feature>
<dbReference type="EMBL" id="CAXAMM010038796">
    <property type="protein sequence ID" value="CAK9081043.1"/>
    <property type="molecule type" value="Genomic_DNA"/>
</dbReference>
<sequence length="517" mass="58282">MTQWWTEFGQKELFPQASFEITDEDYEDSDDDEDDEKVEATTAQKVDAEVSETMQDVEVLAGLEKEFQRVVEGEADVQLPDLDMDPDTDEETISDPDPKRSKPDETMGDVRTLKDVLRKAGFQDYVPSVNSEKALNERMQRLFSVTMEFGVLMRLSDGILSRASVVGVSQKCRQNNLAEHALAVARAAHACHAGRQSRFALWAAYSDRCVEASEAGGAAKIVKIGPAVKPDASGFLPRQLLVVRPDQASCSSSNSLRFATPISVWRVARKTVKSGRRYLPDMHLPVSLLTKVQVLLLTPYESKNESWHLRGMRSPVVTLDAHDGSLVFEIPADQFKLKSTQSRVDFEISELALKCWRKVGESGLNLETPSEPKSKKAKVETSQPGEEKFSAPLLLTENDLGNNNAGRKNMSAFVWTMIQDFQKQFWTILHGDNVLHLPEKNKVPWEEFAAKIPVYFRRKYTRGSKAWKEMCSEDRNRPFGDLVLRELDGRRPTVGTKPKVFLEWLLSVHMETDALKA</sequence>
<name>A0ABP0PYE6_9DINO</name>
<evidence type="ECO:0000256" key="1">
    <source>
        <dbReference type="SAM" id="MobiDB-lite"/>
    </source>
</evidence>
<feature type="compositionally biased region" description="Basic and acidic residues" evidence="1">
    <location>
        <begin position="96"/>
        <end position="105"/>
    </location>
</feature>
<feature type="region of interest" description="Disordered" evidence="1">
    <location>
        <begin position="366"/>
        <end position="388"/>
    </location>
</feature>
<evidence type="ECO:0008006" key="4">
    <source>
        <dbReference type="Google" id="ProtNLM"/>
    </source>
</evidence>
<accession>A0ABP0PYE6</accession>